<evidence type="ECO:0000313" key="5">
    <source>
        <dbReference type="Proteomes" id="UP001611383"/>
    </source>
</evidence>
<protein>
    <submittedName>
        <fullName evidence="4">Class I SAM-dependent methyltransferase</fullName>
    </submittedName>
</protein>
<dbReference type="Gene3D" id="3.40.50.150">
    <property type="entry name" value="Vaccinia Virus protein VP39"/>
    <property type="match status" value="1"/>
</dbReference>
<feature type="domain" description="Methyltransferase type 11" evidence="3">
    <location>
        <begin position="72"/>
        <end position="168"/>
    </location>
</feature>
<dbReference type="CDD" id="cd02440">
    <property type="entry name" value="AdoMet_MTases"/>
    <property type="match status" value="1"/>
</dbReference>
<gene>
    <name evidence="4" type="ORF">F0U60_34445</name>
</gene>
<dbReference type="EMBL" id="CP043494">
    <property type="protein sequence ID" value="WNG48648.1"/>
    <property type="molecule type" value="Genomic_DNA"/>
</dbReference>
<keyword evidence="5" id="KW-1185">Reference proteome</keyword>
<evidence type="ECO:0000256" key="1">
    <source>
        <dbReference type="ARBA" id="ARBA00022679"/>
    </source>
</evidence>
<dbReference type="PANTHER" id="PTHR44068">
    <property type="entry name" value="ZGC:194242"/>
    <property type="match status" value="1"/>
</dbReference>
<dbReference type="InterPro" id="IPR029063">
    <property type="entry name" value="SAM-dependent_MTases_sf"/>
</dbReference>
<dbReference type="PANTHER" id="PTHR44068:SF11">
    <property type="entry name" value="GERANYL DIPHOSPHATE 2-C-METHYLTRANSFERASE"/>
    <property type="match status" value="1"/>
</dbReference>
<evidence type="ECO:0000313" key="4">
    <source>
        <dbReference type="EMBL" id="WNG48648.1"/>
    </source>
</evidence>
<dbReference type="GO" id="GO:0032259">
    <property type="term" value="P:methylation"/>
    <property type="evidence" value="ECO:0007669"/>
    <property type="project" value="UniProtKB-KW"/>
</dbReference>
<evidence type="ECO:0000259" key="3">
    <source>
        <dbReference type="Pfam" id="PF08241"/>
    </source>
</evidence>
<dbReference type="Pfam" id="PF08241">
    <property type="entry name" value="Methyltransf_11"/>
    <property type="match status" value="1"/>
</dbReference>
<organism evidence="4 5">
    <name type="scientific">Archangium minus</name>
    <dbReference type="NCBI Taxonomy" id="83450"/>
    <lineage>
        <taxon>Bacteria</taxon>
        <taxon>Pseudomonadati</taxon>
        <taxon>Myxococcota</taxon>
        <taxon>Myxococcia</taxon>
        <taxon>Myxococcales</taxon>
        <taxon>Cystobacterineae</taxon>
        <taxon>Archangiaceae</taxon>
        <taxon>Archangium</taxon>
    </lineage>
</organism>
<keyword evidence="1" id="KW-0808">Transferase</keyword>
<reference evidence="4 5" key="1">
    <citation type="submission" date="2019-08" db="EMBL/GenBank/DDBJ databases">
        <title>Archangium and Cystobacter genomes.</title>
        <authorList>
            <person name="Chen I.-C.K."/>
            <person name="Wielgoss S."/>
        </authorList>
    </citation>
    <scope>NUCLEOTIDE SEQUENCE [LARGE SCALE GENOMIC DNA]</scope>
    <source>
        <strain evidence="4 5">Cbm 6</strain>
    </source>
</reference>
<proteinExistence type="predicted"/>
<dbReference type="InterPro" id="IPR013216">
    <property type="entry name" value="Methyltransf_11"/>
</dbReference>
<sequence length="312" mass="35013">MRRMYHRGQVEWPSMSDRKERIEAFYRFLWPFLAADKSEYAYLDEAPGGRPASEFLGEIPARRGIGAGSRLVDVGCGKGKQLVELGKRLGCDLIGVDPLEQNLELAAERVWKESLQQRVTLRKGSIEKLPLEDASVDFVWCLDMFNHVEDIEGAIAECARVLKPGGSMMNCSAVGSDLLEPREARRVTDRLGINLDTLSQERMAAAFQAVGLRIVEYGTTTDEGSPFLEVFDDDMARHALRFGKMRRSRSRMTARLGQEAFDILSAYDEWNIFLLLGKTTYGVWVLERVRSHSQQEEEAGSPPGSRPPPPGT</sequence>
<name>A0ABY9WZT6_9BACT</name>
<evidence type="ECO:0000256" key="2">
    <source>
        <dbReference type="SAM" id="MobiDB-lite"/>
    </source>
</evidence>
<dbReference type="Proteomes" id="UP001611383">
    <property type="component" value="Chromosome"/>
</dbReference>
<dbReference type="SUPFAM" id="SSF53335">
    <property type="entry name" value="S-adenosyl-L-methionine-dependent methyltransferases"/>
    <property type="match status" value="1"/>
</dbReference>
<dbReference type="InterPro" id="IPR050447">
    <property type="entry name" value="Erg6_SMT_methyltransf"/>
</dbReference>
<feature type="region of interest" description="Disordered" evidence="2">
    <location>
        <begin position="292"/>
        <end position="312"/>
    </location>
</feature>
<dbReference type="GO" id="GO:0008168">
    <property type="term" value="F:methyltransferase activity"/>
    <property type="evidence" value="ECO:0007669"/>
    <property type="project" value="UniProtKB-KW"/>
</dbReference>
<accession>A0ABY9WZT6</accession>
<keyword evidence="4" id="KW-0489">Methyltransferase</keyword>